<feature type="compositionally biased region" description="Low complexity" evidence="9">
    <location>
        <begin position="457"/>
        <end position="466"/>
    </location>
</feature>
<dbReference type="Gene3D" id="1.20.1070.10">
    <property type="entry name" value="Rhodopsin 7-helix transmembrane proteins"/>
    <property type="match status" value="1"/>
</dbReference>
<feature type="compositionally biased region" description="Low complexity" evidence="9">
    <location>
        <begin position="344"/>
        <end position="355"/>
    </location>
</feature>
<dbReference type="InterPro" id="IPR017452">
    <property type="entry name" value="GPCR_Rhodpsn_7TM"/>
</dbReference>
<dbReference type="SUPFAM" id="SSF81321">
    <property type="entry name" value="Family A G protein-coupled receptor-like"/>
    <property type="match status" value="1"/>
</dbReference>
<evidence type="ECO:0000259" key="11">
    <source>
        <dbReference type="PROSITE" id="PS50262"/>
    </source>
</evidence>
<evidence type="ECO:0000256" key="8">
    <source>
        <dbReference type="ARBA" id="ARBA00023224"/>
    </source>
</evidence>
<dbReference type="Proteomes" id="UP000616769">
    <property type="component" value="Unassembled WGS sequence"/>
</dbReference>
<dbReference type="VEuPathDB" id="VectorBase:SSCA000716"/>
<comment type="caution">
    <text evidence="12">The sequence shown here is derived from an EMBL/GenBank/DDBJ whole genome shotgun (WGS) entry which is preliminary data.</text>
</comment>
<keyword evidence="8" id="KW-0807">Transducer</keyword>
<keyword evidence="6 10" id="KW-0472">Membrane</keyword>
<dbReference type="PRINTS" id="PR00237">
    <property type="entry name" value="GPCRRHODOPSN"/>
</dbReference>
<gene>
    <name evidence="12" type="ORF">QR98_0022180</name>
</gene>
<feature type="compositionally biased region" description="Acidic residues" evidence="9">
    <location>
        <begin position="469"/>
        <end position="478"/>
    </location>
</feature>
<organism evidence="12 13">
    <name type="scientific">Sarcoptes scabiei</name>
    <name type="common">Itch mite</name>
    <name type="synonym">Acarus scabiei</name>
    <dbReference type="NCBI Taxonomy" id="52283"/>
    <lineage>
        <taxon>Eukaryota</taxon>
        <taxon>Metazoa</taxon>
        <taxon>Ecdysozoa</taxon>
        <taxon>Arthropoda</taxon>
        <taxon>Chelicerata</taxon>
        <taxon>Arachnida</taxon>
        <taxon>Acari</taxon>
        <taxon>Acariformes</taxon>
        <taxon>Sarcoptiformes</taxon>
        <taxon>Astigmata</taxon>
        <taxon>Psoroptidia</taxon>
        <taxon>Sarcoptoidea</taxon>
        <taxon>Sarcoptidae</taxon>
        <taxon>Sarcoptinae</taxon>
        <taxon>Sarcoptes</taxon>
    </lineage>
</organism>
<reference evidence="12 13" key="1">
    <citation type="journal article" date="2015" name="Parasit. Vectors">
        <title>Draft genome of the scabies mite.</title>
        <authorList>
            <person name="Rider S.D.Jr."/>
            <person name="Morgan M.S."/>
            <person name="Arlian L.G."/>
        </authorList>
    </citation>
    <scope>NUCLEOTIDE SEQUENCE [LARGE SCALE GENOMIC DNA]</scope>
    <source>
        <strain evidence="12">Arlian Lab</strain>
    </source>
</reference>
<sequence>MTRCTINDFPDDRTKQSLTLYTFLTQYLMPIGFTSFFYLHIGIFLWRRESIGSISERRRVFILQRKRKRVRLLIMVVATFAVCWFPLNLYVLLNDFGFVAHHPTHWFAMSSVCYNPFIYCWLNDVFRQKTTSILKCLLWKPIVNCYSCCCLMERGGISNSICFQMSNYPNQPIIIEQGTELDDQYNKLNRFGQSYQISSQWNLEQNNLNVCSCCSSSTGSNNVTGQQQAISELIAMTALLNPSKNDGLNLLNNTTSSSKQKHSNIIASSSITGNNTIQQLDHLNRKHFDKTNRLSSSSYEINEILNSVTKEQRLALMTTQAGRRRYHSGQLIMMFINRAHRQRNQQQQQQQQQQKQKQHQQKKQQHPHPHPYHHHHYYFHNHQKQSEEEQQDNGLDQEPVTKTTSLNLGSLSSCSSSSSSSSSSPSPSSPSPSPTGKIHSAKFSSSEKNIIQKDNYDNNNNNNNNMDRNDDDDGHDSK</sequence>
<evidence type="ECO:0000256" key="3">
    <source>
        <dbReference type="ARBA" id="ARBA00022692"/>
    </source>
</evidence>
<dbReference type="EMBL" id="JXLN01006138">
    <property type="protein sequence ID" value="KPM03784.1"/>
    <property type="molecule type" value="Genomic_DNA"/>
</dbReference>
<dbReference type="PANTHER" id="PTHR24235:SF29">
    <property type="entry name" value="GH23382P"/>
    <property type="match status" value="1"/>
</dbReference>
<evidence type="ECO:0000313" key="12">
    <source>
        <dbReference type="EMBL" id="KPM03784.1"/>
    </source>
</evidence>
<evidence type="ECO:0000256" key="2">
    <source>
        <dbReference type="ARBA" id="ARBA00010663"/>
    </source>
</evidence>
<feature type="domain" description="G-protein coupled receptors family 1 profile" evidence="11">
    <location>
        <begin position="1"/>
        <end position="119"/>
    </location>
</feature>
<dbReference type="Pfam" id="PF00001">
    <property type="entry name" value="7tm_1"/>
    <property type="match status" value="1"/>
</dbReference>
<evidence type="ECO:0000256" key="10">
    <source>
        <dbReference type="SAM" id="Phobius"/>
    </source>
</evidence>
<feature type="compositionally biased region" description="Basic residues" evidence="9">
    <location>
        <begin position="356"/>
        <end position="383"/>
    </location>
</feature>
<keyword evidence="4 10" id="KW-1133">Transmembrane helix</keyword>
<evidence type="ECO:0000256" key="7">
    <source>
        <dbReference type="ARBA" id="ARBA00023170"/>
    </source>
</evidence>
<feature type="compositionally biased region" description="Low complexity" evidence="9">
    <location>
        <begin position="410"/>
        <end position="426"/>
    </location>
</feature>
<evidence type="ECO:0000313" key="13">
    <source>
        <dbReference type="Proteomes" id="UP000616769"/>
    </source>
</evidence>
<proteinExistence type="inferred from homology"/>
<keyword evidence="3 10" id="KW-0812">Transmembrane</keyword>
<evidence type="ECO:0000256" key="4">
    <source>
        <dbReference type="ARBA" id="ARBA00022989"/>
    </source>
</evidence>
<dbReference type="GO" id="GO:0016020">
    <property type="term" value="C:membrane"/>
    <property type="evidence" value="ECO:0007669"/>
    <property type="project" value="UniProtKB-SubCell"/>
</dbReference>
<feature type="transmembrane region" description="Helical" evidence="10">
    <location>
        <begin position="72"/>
        <end position="93"/>
    </location>
</feature>
<evidence type="ECO:0000256" key="9">
    <source>
        <dbReference type="SAM" id="MobiDB-lite"/>
    </source>
</evidence>
<evidence type="ECO:0000256" key="1">
    <source>
        <dbReference type="ARBA" id="ARBA00004141"/>
    </source>
</evidence>
<comment type="similarity">
    <text evidence="2">Belongs to the G-protein coupled receptor 1 family.</text>
</comment>
<dbReference type="GO" id="GO:0004930">
    <property type="term" value="F:G protein-coupled receptor activity"/>
    <property type="evidence" value="ECO:0007669"/>
    <property type="project" value="UniProtKB-KW"/>
</dbReference>
<dbReference type="OrthoDB" id="9445642at2759"/>
<keyword evidence="5" id="KW-0297">G-protein coupled receptor</keyword>
<name>A0A131ZYL3_SARSC</name>
<feature type="region of interest" description="Disordered" evidence="9">
    <location>
        <begin position="340"/>
        <end position="478"/>
    </location>
</feature>
<dbReference type="AlphaFoldDB" id="A0A131ZYL3"/>
<protein>
    <submittedName>
        <fullName evidence="12">7 transmembrane receptor (Rhodopsin family)-like protein 5</fullName>
    </submittedName>
</protein>
<dbReference type="PROSITE" id="PS50262">
    <property type="entry name" value="G_PROTEIN_RECEP_F1_2"/>
    <property type="match status" value="1"/>
</dbReference>
<feature type="transmembrane region" description="Helical" evidence="10">
    <location>
        <begin position="27"/>
        <end position="46"/>
    </location>
</feature>
<accession>A0A131ZYL3</accession>
<dbReference type="PANTHER" id="PTHR24235">
    <property type="entry name" value="NEUROPEPTIDE Y RECEPTOR"/>
    <property type="match status" value="1"/>
</dbReference>
<comment type="subcellular location">
    <subcellularLocation>
        <location evidence="1">Membrane</location>
        <topology evidence="1">Multi-pass membrane protein</topology>
    </subcellularLocation>
</comment>
<evidence type="ECO:0000256" key="5">
    <source>
        <dbReference type="ARBA" id="ARBA00023040"/>
    </source>
</evidence>
<keyword evidence="7 12" id="KW-0675">Receptor</keyword>
<feature type="compositionally biased region" description="Polar residues" evidence="9">
    <location>
        <begin position="400"/>
        <end position="409"/>
    </location>
</feature>
<evidence type="ECO:0000256" key="6">
    <source>
        <dbReference type="ARBA" id="ARBA00023136"/>
    </source>
</evidence>
<dbReference type="InterPro" id="IPR000276">
    <property type="entry name" value="GPCR_Rhodpsn"/>
</dbReference>